<dbReference type="AlphaFoldDB" id="A0A2P8F9F5"/>
<evidence type="ECO:0000259" key="2">
    <source>
        <dbReference type="Pfam" id="PF07885"/>
    </source>
</evidence>
<evidence type="ECO:0000313" key="3">
    <source>
        <dbReference type="EMBL" id="PSL18361.1"/>
    </source>
</evidence>
<feature type="transmembrane region" description="Helical" evidence="1">
    <location>
        <begin position="96"/>
        <end position="117"/>
    </location>
</feature>
<dbReference type="SUPFAM" id="SSF81324">
    <property type="entry name" value="Voltage-gated potassium channels"/>
    <property type="match status" value="1"/>
</dbReference>
<name>A0A2P8F9F5_9RHOB</name>
<keyword evidence="1" id="KW-0812">Transmembrane</keyword>
<keyword evidence="1" id="KW-1133">Transmembrane helix</keyword>
<dbReference type="InterPro" id="IPR013099">
    <property type="entry name" value="K_chnl_dom"/>
</dbReference>
<comment type="caution">
    <text evidence="3">The sequence shown here is derived from an EMBL/GenBank/DDBJ whole genome shotgun (WGS) entry which is preliminary data.</text>
</comment>
<evidence type="ECO:0000313" key="4">
    <source>
        <dbReference type="Proteomes" id="UP000240418"/>
    </source>
</evidence>
<dbReference type="Gene3D" id="1.10.287.70">
    <property type="match status" value="1"/>
</dbReference>
<evidence type="ECO:0000256" key="1">
    <source>
        <dbReference type="SAM" id="Phobius"/>
    </source>
</evidence>
<organism evidence="3 4">
    <name type="scientific">Shimia abyssi</name>
    <dbReference type="NCBI Taxonomy" id="1662395"/>
    <lineage>
        <taxon>Bacteria</taxon>
        <taxon>Pseudomonadati</taxon>
        <taxon>Pseudomonadota</taxon>
        <taxon>Alphaproteobacteria</taxon>
        <taxon>Rhodobacterales</taxon>
        <taxon>Roseobacteraceae</taxon>
    </lineage>
</organism>
<sequence>MAETQKSNGLRSLIAHQRWTVLLCVVTFLILMDGFQRQVSGLDQITLIAMSILFLGVVGATERRTWLRAVMVVPVAIWFVLVLLNEMSPSPLLDICLFLDSGILLFGCMIIGFRQLFAPVESEYERLASGVFSYLLMAVIWGLIYWRIEAMHPGSFNLPDDVSESPRGAFMYFSMITMTTVGYGEITPAADLPRTLTGLQAVAGTMFVAIFIGRSVGRLK</sequence>
<feature type="transmembrane region" description="Helical" evidence="1">
    <location>
        <begin position="198"/>
        <end position="217"/>
    </location>
</feature>
<proteinExistence type="predicted"/>
<keyword evidence="4" id="KW-1185">Reference proteome</keyword>
<dbReference type="Pfam" id="PF07885">
    <property type="entry name" value="Ion_trans_2"/>
    <property type="match status" value="1"/>
</dbReference>
<gene>
    <name evidence="3" type="ORF">CLV88_111107</name>
</gene>
<reference evidence="3 4" key="1">
    <citation type="submission" date="2018-03" db="EMBL/GenBank/DDBJ databases">
        <title>Genomic Encyclopedia of Archaeal and Bacterial Type Strains, Phase II (KMG-II): from individual species to whole genera.</title>
        <authorList>
            <person name="Goeker M."/>
        </authorList>
    </citation>
    <scope>NUCLEOTIDE SEQUENCE [LARGE SCALE GENOMIC DNA]</scope>
    <source>
        <strain evidence="3 4">DSM 100673</strain>
    </source>
</reference>
<feature type="transmembrane region" description="Helical" evidence="1">
    <location>
        <begin position="16"/>
        <end position="35"/>
    </location>
</feature>
<dbReference type="EMBL" id="PYGJ01000011">
    <property type="protein sequence ID" value="PSL18361.1"/>
    <property type="molecule type" value="Genomic_DNA"/>
</dbReference>
<keyword evidence="1" id="KW-0472">Membrane</keyword>
<feature type="transmembrane region" description="Helical" evidence="1">
    <location>
        <begin position="42"/>
        <end position="60"/>
    </location>
</feature>
<accession>A0A2P8F9F5</accession>
<feature type="domain" description="Potassium channel" evidence="2">
    <location>
        <begin position="137"/>
        <end position="214"/>
    </location>
</feature>
<feature type="transmembrane region" description="Helical" evidence="1">
    <location>
        <begin position="66"/>
        <end position="84"/>
    </location>
</feature>
<dbReference type="Proteomes" id="UP000240418">
    <property type="component" value="Unassembled WGS sequence"/>
</dbReference>
<feature type="transmembrane region" description="Helical" evidence="1">
    <location>
        <begin position="129"/>
        <end position="148"/>
    </location>
</feature>
<protein>
    <submittedName>
        <fullName evidence="3">Ion channel</fullName>
    </submittedName>
</protein>
<dbReference type="RefSeq" id="WP_165798914.1">
    <property type="nucleotide sequence ID" value="NZ_PYGJ01000011.1"/>
</dbReference>